<protein>
    <submittedName>
        <fullName evidence="2">PorP/SprF family type IX secretion system membrane protein</fullName>
    </submittedName>
</protein>
<dbReference type="NCBIfam" id="TIGR03519">
    <property type="entry name" value="T9SS_PorP_fam"/>
    <property type="match status" value="1"/>
</dbReference>
<dbReference type="Pfam" id="PF11751">
    <property type="entry name" value="PorP_SprF"/>
    <property type="match status" value="1"/>
</dbReference>
<accession>A0AAE3MCR0</accession>
<dbReference type="EMBL" id="JAPDPI010000007">
    <property type="protein sequence ID" value="MCW3805036.1"/>
    <property type="molecule type" value="Genomic_DNA"/>
</dbReference>
<proteinExistence type="predicted"/>
<feature type="compositionally biased region" description="Basic residues" evidence="1">
    <location>
        <begin position="346"/>
        <end position="356"/>
    </location>
</feature>
<name>A0AAE3MCR0_9BACT</name>
<dbReference type="AlphaFoldDB" id="A0AAE3MCR0"/>
<evidence type="ECO:0000313" key="2">
    <source>
        <dbReference type="EMBL" id="MCW3805036.1"/>
    </source>
</evidence>
<feature type="region of interest" description="Disordered" evidence="1">
    <location>
        <begin position="328"/>
        <end position="356"/>
    </location>
</feature>
<reference evidence="2" key="1">
    <citation type="submission" date="2022-10" db="EMBL/GenBank/DDBJ databases">
        <authorList>
            <person name="Yu W.X."/>
        </authorList>
    </citation>
    <scope>NUCLEOTIDE SEQUENCE</scope>
    <source>
        <strain evidence="2">D04</strain>
    </source>
</reference>
<keyword evidence="3" id="KW-1185">Reference proteome</keyword>
<dbReference type="InterPro" id="IPR019861">
    <property type="entry name" value="PorP/SprF_Bacteroidetes"/>
</dbReference>
<dbReference type="RefSeq" id="WP_301198258.1">
    <property type="nucleotide sequence ID" value="NZ_JAPDPI010000007.1"/>
</dbReference>
<comment type="caution">
    <text evidence="2">The sequence shown here is derived from an EMBL/GenBank/DDBJ whole genome shotgun (WGS) entry which is preliminary data.</text>
</comment>
<evidence type="ECO:0000313" key="3">
    <source>
        <dbReference type="Proteomes" id="UP001207408"/>
    </source>
</evidence>
<sequence>MREFINRTYYFVLFLLVFCINGNAQDVSFSQNYASPLYLSPSFTGLTEGSRLALNYRDQWPSIPQTYSSFSFSFDHYFSDFNSGLGFLYFRDDQQKGALVNQNVGLLYAYEVYVSDKIMIRPGIQFKFAQSFLDLSKVTFGREIDPNTGGDATSGDFVLAQDQTNKFDAAASVMIYSNFYWGGITVDHLVKNNNSFTDIEPISGLKLTMFGGVKWVYKEGRRREPDQSVTFAFNYRNQDDFNQLDVGAYWQYNPIELGLWYRGIPTSNKEQLSNKDAIIAIFGVHLGRTRVGYSYDLTISDLAGNTGGAHEVSLMYTIPSSNKPRINRNAIPCSQPGYSGGGPSRSKYRGRSRRIF</sequence>
<organism evidence="2 3">
    <name type="scientific">Plebeiibacterium marinum</name>
    <dbReference type="NCBI Taxonomy" id="2992111"/>
    <lineage>
        <taxon>Bacteria</taxon>
        <taxon>Pseudomonadati</taxon>
        <taxon>Bacteroidota</taxon>
        <taxon>Bacteroidia</taxon>
        <taxon>Marinilabiliales</taxon>
        <taxon>Marinilabiliaceae</taxon>
        <taxon>Plebeiibacterium</taxon>
    </lineage>
</organism>
<dbReference type="Proteomes" id="UP001207408">
    <property type="component" value="Unassembled WGS sequence"/>
</dbReference>
<evidence type="ECO:0000256" key="1">
    <source>
        <dbReference type="SAM" id="MobiDB-lite"/>
    </source>
</evidence>
<gene>
    <name evidence="2" type="ORF">OM074_05325</name>
</gene>